<dbReference type="Pfam" id="PF13759">
    <property type="entry name" value="2OG-FeII_Oxy_5"/>
    <property type="match status" value="1"/>
</dbReference>
<evidence type="ECO:0000313" key="2">
    <source>
        <dbReference type="Proteomes" id="UP000278756"/>
    </source>
</evidence>
<dbReference type="InterPro" id="IPR012668">
    <property type="entry name" value="CHP02466"/>
</dbReference>
<gene>
    <name evidence="1" type="ORF">EM6_2919</name>
</gene>
<evidence type="ECO:0008006" key="3">
    <source>
        <dbReference type="Google" id="ProtNLM"/>
    </source>
</evidence>
<reference evidence="2" key="1">
    <citation type="journal article" date="2017" name="Biotechnol. Biofuels">
        <title>Evaluation of environmental bacterial communities as a factor affecting the growth of duckweed Lemna minor.</title>
        <authorList>
            <person name="Ishizawa H."/>
            <person name="Kuroda M."/>
            <person name="Morikawa M."/>
            <person name="Ike M."/>
        </authorList>
    </citation>
    <scope>NUCLEOTIDE SEQUENCE [LARGE SCALE GENOMIC DNA]</scope>
    <source>
        <strain evidence="2">M6</strain>
    </source>
</reference>
<organism evidence="1 2">
    <name type="scientific">Asticcacaulis excentricus</name>
    <dbReference type="NCBI Taxonomy" id="78587"/>
    <lineage>
        <taxon>Bacteria</taxon>
        <taxon>Pseudomonadati</taxon>
        <taxon>Pseudomonadota</taxon>
        <taxon>Alphaproteobacteria</taxon>
        <taxon>Caulobacterales</taxon>
        <taxon>Caulobacteraceae</taxon>
        <taxon>Asticcacaulis</taxon>
    </lineage>
</organism>
<sequence length="201" mass="22653">MPLFVTEVYRTDLADSPAEPLLTRLEAASMRLAQTDTAGRNWSRRQGYLGYTSYESIVDLRTEDPAFSELIDMLDVQVTLYARLIELDLRGKTPRMATMWINLLEQGGAHSAHIHTHSAFSGTLYLTVPNGSGALQFEDPRLGFMMCAPQRLPSALPFRQTFVPVPPARGTLLLWESWLRHEVATNQSPHSRLSISFNYTL</sequence>
<dbReference type="SUPFAM" id="SSF51197">
    <property type="entry name" value="Clavaminate synthase-like"/>
    <property type="match status" value="1"/>
</dbReference>
<dbReference type="AlphaFoldDB" id="A0A3G9G651"/>
<dbReference type="Gene3D" id="2.60.120.620">
    <property type="entry name" value="q2cbj1_9rhob like domain"/>
    <property type="match status" value="1"/>
</dbReference>
<evidence type="ECO:0000313" key="1">
    <source>
        <dbReference type="EMBL" id="BBF82287.1"/>
    </source>
</evidence>
<name>A0A3G9G651_9CAUL</name>
<accession>A0A3G9G651</accession>
<dbReference type="EMBL" id="AP018828">
    <property type="protein sequence ID" value="BBF82287.1"/>
    <property type="molecule type" value="Genomic_DNA"/>
</dbReference>
<protein>
    <recommendedName>
        <fullName evidence="3">Fe2OG dioxygenase domain-containing protein</fullName>
    </recommendedName>
</protein>
<proteinExistence type="predicted"/>
<dbReference type="NCBIfam" id="TIGR02466">
    <property type="entry name" value="TIGR02466 family protein"/>
    <property type="match status" value="1"/>
</dbReference>
<reference evidence="2" key="2">
    <citation type="journal article" date="2017" name="Plant Physiol. Biochem.">
        <title>Differential oxidative and antioxidative response of duckweed Lemna minor toward plant growth promoting/inhibiting bacteria.</title>
        <authorList>
            <person name="Ishizawa H."/>
            <person name="Kuroda M."/>
            <person name="Morikawa M."/>
            <person name="Ike M."/>
        </authorList>
    </citation>
    <scope>NUCLEOTIDE SEQUENCE [LARGE SCALE GENOMIC DNA]</scope>
    <source>
        <strain evidence="2">M6</strain>
    </source>
</reference>
<dbReference type="Proteomes" id="UP000278756">
    <property type="component" value="Chromosome 2"/>
</dbReference>